<feature type="transmembrane region" description="Helical" evidence="1">
    <location>
        <begin position="99"/>
        <end position="121"/>
    </location>
</feature>
<dbReference type="AlphaFoldDB" id="A0A381QW19"/>
<evidence type="ECO:0000313" key="2">
    <source>
        <dbReference type="EMBL" id="SUZ83611.1"/>
    </source>
</evidence>
<reference evidence="2" key="1">
    <citation type="submission" date="2018-05" db="EMBL/GenBank/DDBJ databases">
        <authorList>
            <person name="Lanie J.A."/>
            <person name="Ng W.-L."/>
            <person name="Kazmierczak K.M."/>
            <person name="Andrzejewski T.M."/>
            <person name="Davidsen T.M."/>
            <person name="Wayne K.J."/>
            <person name="Tettelin H."/>
            <person name="Glass J.I."/>
            <person name="Rusch D."/>
            <person name="Podicherti R."/>
            <person name="Tsui H.-C.T."/>
            <person name="Winkler M.E."/>
        </authorList>
    </citation>
    <scope>NUCLEOTIDE SEQUENCE</scope>
</reference>
<gene>
    <name evidence="2" type="ORF">METZ01_LOCUS36465</name>
</gene>
<keyword evidence="1" id="KW-0472">Membrane</keyword>
<evidence type="ECO:0000256" key="1">
    <source>
        <dbReference type="SAM" id="Phobius"/>
    </source>
</evidence>
<protein>
    <recommendedName>
        <fullName evidence="3">DUF998 domain-containing protein</fullName>
    </recommendedName>
</protein>
<feature type="transmembrane region" description="Helical" evidence="1">
    <location>
        <begin position="133"/>
        <end position="152"/>
    </location>
</feature>
<feature type="transmembrane region" description="Helical" evidence="1">
    <location>
        <begin position="7"/>
        <end position="30"/>
    </location>
</feature>
<feature type="non-terminal residue" evidence="2">
    <location>
        <position position="1"/>
    </location>
</feature>
<name>A0A381QW19_9ZZZZ</name>
<feature type="transmembrane region" description="Helical" evidence="1">
    <location>
        <begin position="182"/>
        <end position="204"/>
    </location>
</feature>
<organism evidence="2">
    <name type="scientific">marine metagenome</name>
    <dbReference type="NCBI Taxonomy" id="408172"/>
    <lineage>
        <taxon>unclassified sequences</taxon>
        <taxon>metagenomes</taxon>
        <taxon>ecological metagenomes</taxon>
    </lineage>
</organism>
<sequence>VKNWRRIGAIIGSIGCIEFVIFSTIAMFFYGGGTSWDKSAEGYTFWHNVLSDLGRTISYSGVPNTVSSPMFNVALSFFGICIIVIYLSMGKNFLRPYWLLLIILIGGIISGTGIVIIGFAPDDILSNYHMLGVWMWALPLFAVLLLFIINAVINRIYDILLFITSMLAIALFIHIGQGVTGMWSPIVAATQKIVVYLNITWYLWICRKISAQEITTFS</sequence>
<accession>A0A381QW19</accession>
<feature type="transmembrane region" description="Helical" evidence="1">
    <location>
        <begin position="159"/>
        <end position="176"/>
    </location>
</feature>
<keyword evidence="1" id="KW-0812">Transmembrane</keyword>
<proteinExistence type="predicted"/>
<feature type="transmembrane region" description="Helical" evidence="1">
    <location>
        <begin position="69"/>
        <end position="87"/>
    </location>
</feature>
<dbReference type="EMBL" id="UINC01001559">
    <property type="protein sequence ID" value="SUZ83611.1"/>
    <property type="molecule type" value="Genomic_DNA"/>
</dbReference>
<keyword evidence="1" id="KW-1133">Transmembrane helix</keyword>
<evidence type="ECO:0008006" key="3">
    <source>
        <dbReference type="Google" id="ProtNLM"/>
    </source>
</evidence>